<gene>
    <name evidence="1" type="ORF">GLOINDRAFT_20166</name>
</gene>
<accession>U9UEV1</accession>
<dbReference type="EMBL" id="KI278753">
    <property type="protein sequence ID" value="ESA18925.1"/>
    <property type="molecule type" value="Genomic_DNA"/>
</dbReference>
<dbReference type="HOGENOM" id="CLU_000288_7_27_1"/>
<evidence type="ECO:0000313" key="1">
    <source>
        <dbReference type="EMBL" id="ESA18925.1"/>
    </source>
</evidence>
<name>U9UEV1_RHIID</name>
<protein>
    <submittedName>
        <fullName evidence="1">Uncharacterized protein</fullName>
    </submittedName>
</protein>
<dbReference type="AlphaFoldDB" id="U9UEV1"/>
<organism evidence="1">
    <name type="scientific">Rhizophagus irregularis (strain DAOM 181602 / DAOM 197198 / MUCL 43194)</name>
    <name type="common">Arbuscular mycorrhizal fungus</name>
    <name type="synonym">Glomus intraradices</name>
    <dbReference type="NCBI Taxonomy" id="747089"/>
    <lineage>
        <taxon>Eukaryota</taxon>
        <taxon>Fungi</taxon>
        <taxon>Fungi incertae sedis</taxon>
        <taxon>Mucoromycota</taxon>
        <taxon>Glomeromycotina</taxon>
        <taxon>Glomeromycetes</taxon>
        <taxon>Glomerales</taxon>
        <taxon>Glomeraceae</taxon>
        <taxon>Rhizophagus</taxon>
    </lineage>
</organism>
<sequence>MSVIRREFAYAAINRSIALIDYNVHTDMHKQYEFKKQTVLADNSLTEDEKTYAIRWEQKELVKIVIKNV</sequence>
<reference evidence="1" key="1">
    <citation type="submission" date="2013-07" db="EMBL/GenBank/DDBJ databases">
        <title>The genome of an arbuscular mycorrhizal fungus provides insights into the evolution of the oldest plant symbiosis.</title>
        <authorList>
            <consortium name="DOE Joint Genome Institute"/>
            <person name="Tisserant E."/>
            <person name="Malbreil M."/>
            <person name="Kuo A."/>
            <person name="Kohler A."/>
            <person name="Symeonidi A."/>
            <person name="Balestrini R."/>
            <person name="Charron P."/>
            <person name="Duensing N."/>
            <person name="Frei-dit-Frey N."/>
            <person name="Gianinazzi-Pearson V."/>
            <person name="Gilbert B."/>
            <person name="Handa Y."/>
            <person name="Hijri M."/>
            <person name="Kaul R."/>
            <person name="Kawaguchi M."/>
            <person name="Krajinski F."/>
            <person name="Lammers P."/>
            <person name="Lapierre D."/>
            <person name="Masclaux F.G."/>
            <person name="Murat C."/>
            <person name="Morin E."/>
            <person name="Ndikumana S."/>
            <person name="Pagni M."/>
            <person name="Petitpierre D."/>
            <person name="Requena N."/>
            <person name="Rosikiewicz P."/>
            <person name="Riley R."/>
            <person name="Saito K."/>
            <person name="San Clemente H."/>
            <person name="Shapiro H."/>
            <person name="van Tuinen D."/>
            <person name="Becard G."/>
            <person name="Bonfante P."/>
            <person name="Paszkowski U."/>
            <person name="Shachar-Hill Y."/>
            <person name="Young J.P."/>
            <person name="Sanders I.R."/>
            <person name="Henrissat B."/>
            <person name="Rensing S.A."/>
            <person name="Grigoriev I.V."/>
            <person name="Corradi N."/>
            <person name="Roux C."/>
            <person name="Martin F."/>
        </authorList>
    </citation>
    <scope>NUCLEOTIDE SEQUENCE</scope>
    <source>
        <strain evidence="1">DAOM 197198</strain>
    </source>
</reference>
<proteinExistence type="predicted"/>